<gene>
    <name evidence="6 8 9" type="ORF">SRAE_X000236900</name>
</gene>
<evidence type="ECO:0000313" key="8">
    <source>
        <dbReference type="WBParaSite" id="SRAE_X000236900.1"/>
    </source>
</evidence>
<keyword evidence="7" id="KW-1185">Reference proteome</keyword>
<protein>
    <submittedName>
        <fullName evidence="6 8">Reverse transcriptase domain and Aspartic peptidase domain-containing protein</fullName>
    </submittedName>
</protein>
<name>A0A090KT14_STRRB</name>
<dbReference type="InterPro" id="IPR043128">
    <property type="entry name" value="Rev_trsase/Diguanyl_cyclase"/>
</dbReference>
<accession>A0A090KT14</accession>
<organism evidence="6">
    <name type="scientific">Strongyloides ratti</name>
    <name type="common">Parasitic roundworm</name>
    <dbReference type="NCBI Taxonomy" id="34506"/>
    <lineage>
        <taxon>Eukaryota</taxon>
        <taxon>Metazoa</taxon>
        <taxon>Ecdysozoa</taxon>
        <taxon>Nematoda</taxon>
        <taxon>Chromadorea</taxon>
        <taxon>Rhabditida</taxon>
        <taxon>Tylenchina</taxon>
        <taxon>Panagrolaimomorpha</taxon>
        <taxon>Strongyloidoidea</taxon>
        <taxon>Strongyloididae</taxon>
        <taxon>Strongyloides</taxon>
    </lineage>
</organism>
<dbReference type="GO" id="GO:0004519">
    <property type="term" value="F:endonuclease activity"/>
    <property type="evidence" value="ECO:0007669"/>
    <property type="project" value="UniProtKB-KW"/>
</dbReference>
<evidence type="ECO:0000256" key="1">
    <source>
        <dbReference type="ARBA" id="ARBA00022679"/>
    </source>
</evidence>
<dbReference type="InterPro" id="IPR021109">
    <property type="entry name" value="Peptidase_aspartic_dom_sf"/>
</dbReference>
<keyword evidence="2" id="KW-0548">Nucleotidyltransferase</keyword>
<dbReference type="Gene3D" id="2.40.70.10">
    <property type="entry name" value="Acid Proteases"/>
    <property type="match status" value="1"/>
</dbReference>
<evidence type="ECO:0000256" key="2">
    <source>
        <dbReference type="ARBA" id="ARBA00022695"/>
    </source>
</evidence>
<evidence type="ECO:0000256" key="3">
    <source>
        <dbReference type="ARBA" id="ARBA00022722"/>
    </source>
</evidence>
<dbReference type="InterPro" id="IPR043502">
    <property type="entry name" value="DNA/RNA_pol_sf"/>
</dbReference>
<dbReference type="GeneID" id="36385448"/>
<dbReference type="AlphaFoldDB" id="A0A090KT14"/>
<sequence length="839" mass="97615">MHDLVNFRHEKCPLNGFEKGLRVYSRIVSKLAIFNCKTSDRGLESKEFRLNFAERLESYCLSDQATAESTAIIERLIIKQVFDTLLEEHFGIQISEEQRNSWIQANLRLAHKRDKERIRLISKFIENQIVSERNITENKDKKMAFVPSWHALKSFSTKDENFKIWLKDFELCMEIDNIPEDNRLLILKLKLGQDVREYLRLLKLEKDGHRVTYNELKKILLNKFSSQMSMQNARAKLRNFVLDHKPEYIVKSLEELTSLVSASVSQMDEQALMDYQFSRIESFLKGDLWTRFHNHSFRYKTLTEAFLDLENEAKSINMKGRNKDNDRNSFKNTTFLGTCFFCHKRGHKYVECRSRLNKNNTNNGRDNNESSNNSESTKFKFNNKNSGFYKHNLNLSCLQDYGLPLIEVKVNDSKYTALIDTGANVATIRQSIVLRYNFILEPCDISVRQSCGTVSKPLGKVKIPIKIKKVCKEIELLCFKDQEVDDLYDIILDIKAIKCFNMKIDLPSHLIKINDEEINLIEVIKDYSRTCNNLTLKEPSMNHVDIISKLEEILPELSQIKKDSENYKESVFEAPKQYFTTDIPYKFVRYQVPKKLKKLMDEKLDYLIKNKIIVSSDTLYLHNIILIKKSDNTYRLCSDMRPTNKITIIDRYPVADLREVLSGLYDFKYFSSLDIKKAFQLIAIKKKTSQDSAYILIEAHLCSPNYKCLLDAQLDRSAKTYFDDVLVKTSGNLMEHLRMVAKVILALTNCRLAINSKKCKIAHQSLEFLGHEITQHYIKPSASIIKCIQELVIEKSITGVKSFLGMIGFFSNLIPSYAEKCNPLTMLLSTKNRFCWTDS</sequence>
<dbReference type="SUPFAM" id="SSF56672">
    <property type="entry name" value="DNA/RNA polymerases"/>
    <property type="match status" value="1"/>
</dbReference>
<reference evidence="6" key="1">
    <citation type="submission" date="2014-09" db="EMBL/GenBank/DDBJ databases">
        <authorList>
            <person name="Aslett A.Martin."/>
        </authorList>
    </citation>
    <scope>NUCLEOTIDE SEQUENCE</scope>
    <source>
        <strain evidence="6">ED321 Heterogonic</strain>
    </source>
</reference>
<feature type="region of interest" description="Disordered" evidence="5">
    <location>
        <begin position="357"/>
        <end position="377"/>
    </location>
</feature>
<evidence type="ECO:0000313" key="9">
    <source>
        <dbReference type="WormBase" id="SRAE_X000236900"/>
    </source>
</evidence>
<reference evidence="8" key="3">
    <citation type="submission" date="2020-12" db="UniProtKB">
        <authorList>
            <consortium name="WormBaseParasite"/>
        </authorList>
    </citation>
    <scope>IDENTIFICATION</scope>
</reference>
<keyword evidence="4" id="KW-0378">Hydrolase</keyword>
<dbReference type="InterPro" id="IPR050951">
    <property type="entry name" value="Retrovirus_Pol_polyprotein"/>
</dbReference>
<dbReference type="EMBL" id="LN609400">
    <property type="protein sequence ID" value="CEF60635.1"/>
    <property type="molecule type" value="Genomic_DNA"/>
</dbReference>
<evidence type="ECO:0000313" key="7">
    <source>
        <dbReference type="Proteomes" id="UP000035682"/>
    </source>
</evidence>
<dbReference type="GO" id="GO:0003964">
    <property type="term" value="F:RNA-directed DNA polymerase activity"/>
    <property type="evidence" value="ECO:0007669"/>
    <property type="project" value="UniProtKB-KW"/>
</dbReference>
<dbReference type="CDD" id="cd01647">
    <property type="entry name" value="RT_LTR"/>
    <property type="match status" value="1"/>
</dbReference>
<dbReference type="CTD" id="36385448"/>
<keyword evidence="3" id="KW-0540">Nuclease</keyword>
<dbReference type="RefSeq" id="XP_024499844.1">
    <property type="nucleotide sequence ID" value="XM_024645575.1"/>
</dbReference>
<dbReference type="PANTHER" id="PTHR37984:SF5">
    <property type="entry name" value="PROTEIN NYNRIN-LIKE"/>
    <property type="match status" value="1"/>
</dbReference>
<dbReference type="OrthoDB" id="117296at2759"/>
<dbReference type="Gene3D" id="3.10.10.10">
    <property type="entry name" value="HIV Type 1 Reverse Transcriptase, subunit A, domain 1"/>
    <property type="match status" value="1"/>
</dbReference>
<proteinExistence type="predicted"/>
<evidence type="ECO:0000313" key="6">
    <source>
        <dbReference type="EMBL" id="CEF60635.1"/>
    </source>
</evidence>
<dbReference type="PANTHER" id="PTHR37984">
    <property type="entry name" value="PROTEIN CBG26694"/>
    <property type="match status" value="1"/>
</dbReference>
<dbReference type="WBParaSite" id="SRAE_X000236900.1">
    <property type="protein sequence ID" value="SRAE_X000236900.1"/>
    <property type="gene ID" value="WBGene00267954"/>
</dbReference>
<keyword evidence="6" id="KW-0695">RNA-directed DNA polymerase</keyword>
<reference evidence="7" key="2">
    <citation type="submission" date="2014-09" db="EMBL/GenBank/DDBJ databases">
        <authorList>
            <person name="Martin A.A."/>
        </authorList>
    </citation>
    <scope>NUCLEOTIDE SEQUENCE</scope>
    <source>
        <strain evidence="7">ED321</strain>
    </source>
</reference>
<evidence type="ECO:0000256" key="4">
    <source>
        <dbReference type="ARBA" id="ARBA00022759"/>
    </source>
</evidence>
<dbReference type="WormBase" id="SRAE_X000236900">
    <property type="protein sequence ID" value="SRP04205"/>
    <property type="gene ID" value="WBGene00267954"/>
</dbReference>
<dbReference type="Proteomes" id="UP000035682">
    <property type="component" value="Unplaced"/>
</dbReference>
<dbReference type="SUPFAM" id="SSF50630">
    <property type="entry name" value="Acid proteases"/>
    <property type="match status" value="1"/>
</dbReference>
<keyword evidence="1" id="KW-0808">Transferase</keyword>
<dbReference type="Gene3D" id="3.30.70.270">
    <property type="match status" value="2"/>
</dbReference>
<keyword evidence="4" id="KW-0255">Endonuclease</keyword>
<dbReference type="OMA" id="ILEPCDI"/>
<evidence type="ECO:0000256" key="5">
    <source>
        <dbReference type="SAM" id="MobiDB-lite"/>
    </source>
</evidence>